<keyword evidence="16" id="KW-1185">Reference proteome</keyword>
<evidence type="ECO:0000313" key="16">
    <source>
        <dbReference type="Proteomes" id="UP000594263"/>
    </source>
</evidence>
<dbReference type="SMART" id="SM00856">
    <property type="entry name" value="PMEI"/>
    <property type="match status" value="1"/>
</dbReference>
<dbReference type="InterPro" id="IPR011050">
    <property type="entry name" value="Pectin_lyase_fold/virulence"/>
</dbReference>
<comment type="pathway">
    <text evidence="1 12">Glycan metabolism; pectin degradation; 2-dehydro-3-deoxy-D-gluconate from pectin: step 1/5.</text>
</comment>
<dbReference type="EnsemblPlants" id="Kaladp0076s0143.1.v1.1">
    <property type="protein sequence ID" value="Kaladp0076s0143.1.v1.1"/>
    <property type="gene ID" value="Kaladp0076s0143.v1.1"/>
</dbReference>
<keyword evidence="13" id="KW-1133">Transmembrane helix</keyword>
<dbReference type="SUPFAM" id="SSF101148">
    <property type="entry name" value="Plant invertase/pectin methylesterase inhibitor"/>
    <property type="match status" value="1"/>
</dbReference>
<evidence type="ECO:0000256" key="7">
    <source>
        <dbReference type="ARBA" id="ARBA00023157"/>
    </source>
</evidence>
<dbReference type="InterPro" id="IPR012334">
    <property type="entry name" value="Pectin_lyas_fold"/>
</dbReference>
<evidence type="ECO:0000256" key="3">
    <source>
        <dbReference type="ARBA" id="ARBA00007786"/>
    </source>
</evidence>
<dbReference type="AlphaFoldDB" id="A0A7N1A1V0"/>
<dbReference type="FunFam" id="2.160.20.10:FF:000001">
    <property type="entry name" value="Pectinesterase"/>
    <property type="match status" value="1"/>
</dbReference>
<dbReference type="GO" id="GO:0030599">
    <property type="term" value="F:pectinesterase activity"/>
    <property type="evidence" value="ECO:0007669"/>
    <property type="project" value="UniProtKB-UniRule"/>
</dbReference>
<dbReference type="InterPro" id="IPR000070">
    <property type="entry name" value="Pectinesterase_cat"/>
</dbReference>
<comment type="catalytic activity">
    <reaction evidence="9 12">
        <text>[(1-&gt;4)-alpha-D-galacturonosyl methyl ester](n) + n H2O = [(1-&gt;4)-alpha-D-galacturonosyl](n) + n methanol + n H(+)</text>
        <dbReference type="Rhea" id="RHEA:22380"/>
        <dbReference type="Rhea" id="RHEA-COMP:14570"/>
        <dbReference type="Rhea" id="RHEA-COMP:14573"/>
        <dbReference type="ChEBI" id="CHEBI:15377"/>
        <dbReference type="ChEBI" id="CHEBI:15378"/>
        <dbReference type="ChEBI" id="CHEBI:17790"/>
        <dbReference type="ChEBI" id="CHEBI:140522"/>
        <dbReference type="ChEBI" id="CHEBI:140523"/>
        <dbReference type="EC" id="3.1.1.11"/>
    </reaction>
</comment>
<dbReference type="Proteomes" id="UP000594263">
    <property type="component" value="Unplaced"/>
</dbReference>
<dbReference type="SUPFAM" id="SSF51126">
    <property type="entry name" value="Pectin lyase-like"/>
    <property type="match status" value="1"/>
</dbReference>
<dbReference type="PROSITE" id="PS00503">
    <property type="entry name" value="PECTINESTERASE_2"/>
    <property type="match status" value="1"/>
</dbReference>
<dbReference type="GO" id="GO:0042545">
    <property type="term" value="P:cell wall modification"/>
    <property type="evidence" value="ECO:0007669"/>
    <property type="project" value="UniProtKB-UniRule"/>
</dbReference>
<feature type="domain" description="Pectinesterase inhibitor" evidence="14">
    <location>
        <begin position="64"/>
        <end position="216"/>
    </location>
</feature>
<keyword evidence="8" id="KW-0325">Glycoprotein</keyword>
<dbReference type="Gene3D" id="2.160.20.10">
    <property type="entry name" value="Single-stranded right-handed beta-helix, Pectin lyase-like"/>
    <property type="match status" value="1"/>
</dbReference>
<dbReference type="InterPro" id="IPR035513">
    <property type="entry name" value="Invertase/methylesterase_inhib"/>
</dbReference>
<dbReference type="Gramene" id="Kaladp0076s0143.1.v1.1">
    <property type="protein sequence ID" value="Kaladp0076s0143.1.v1.1"/>
    <property type="gene ID" value="Kaladp0076s0143.v1.1"/>
</dbReference>
<evidence type="ECO:0000256" key="10">
    <source>
        <dbReference type="ARBA" id="ARBA00057335"/>
    </source>
</evidence>
<dbReference type="NCBIfam" id="TIGR01614">
    <property type="entry name" value="PME_inhib"/>
    <property type="match status" value="1"/>
</dbReference>
<dbReference type="FunFam" id="1.20.140.40:FF:000001">
    <property type="entry name" value="Pectinesterase"/>
    <property type="match status" value="1"/>
</dbReference>
<sequence>MAGYEDGNKSKRRIAIIGVSSFILVAMVVAVVGGVSYSNMSNEEEAASSAPPANKQGGKSDISASVKAIKSLCQPTDHKKLCEDTLKKSAGNTTDPKELVKVAFNIAIKYINDAANKSQVLDDLEKDPRSKAALGVCKEMMNYAIGDINKSFDSLGEFDISKVDEMLDDLKVWLSGAITYQETCLDGFQNLTTDAGAKMRKLLKTSEDLTSNGLAMVEEISTILAQLQIPGINMKRRLMELSVVGHDELPSWFDNGRRRLLATSVKKIKPNVTVAKDGSGDFKTINEALTKIEKKSNYTFVLYVKEGVYDEHVVFESYMHNVLLIGDGPTKTKITGALNFADGTPTCKTATVTALGDYFMAKDIGFENTAGALKHQAVALRVQSDYSVFHNCRMDGYQDTLYVHAHRQFYRDCVITGTIDFIFGDAAVVFQNCTMLVRRPEENQFNAVTAQGRKERRQAGAIVIQNCNITAHPELEPVKSKFKTYLGRPWKPHARTIIMESFIDDLIAPEGWTPWAYNVNTESCLYAEYKNRGPGSSTKDRAKWRGIKKISKATAVKYTSAYFIGGNRWVPQTGVPYVSGFTRKSN</sequence>
<evidence type="ECO:0000256" key="9">
    <source>
        <dbReference type="ARBA" id="ARBA00047928"/>
    </source>
</evidence>
<evidence type="ECO:0000256" key="5">
    <source>
        <dbReference type="ARBA" id="ARBA00022801"/>
    </source>
</evidence>
<feature type="transmembrane region" description="Helical" evidence="13">
    <location>
        <begin position="14"/>
        <end position="37"/>
    </location>
</feature>
<evidence type="ECO:0000256" key="6">
    <source>
        <dbReference type="ARBA" id="ARBA00023085"/>
    </source>
</evidence>
<reference evidence="15" key="1">
    <citation type="submission" date="2021-01" db="UniProtKB">
        <authorList>
            <consortium name="EnsemblPlants"/>
        </authorList>
    </citation>
    <scope>IDENTIFICATION</scope>
</reference>
<proteinExistence type="inferred from homology"/>
<evidence type="ECO:0000256" key="8">
    <source>
        <dbReference type="ARBA" id="ARBA00023180"/>
    </source>
</evidence>
<evidence type="ECO:0000256" key="1">
    <source>
        <dbReference type="ARBA" id="ARBA00005184"/>
    </source>
</evidence>
<keyword evidence="13" id="KW-0472">Membrane</keyword>
<organism evidence="15 16">
    <name type="scientific">Kalanchoe fedtschenkoi</name>
    <name type="common">Lavender scallops</name>
    <name type="synonym">South American air plant</name>
    <dbReference type="NCBI Taxonomy" id="63787"/>
    <lineage>
        <taxon>Eukaryota</taxon>
        <taxon>Viridiplantae</taxon>
        <taxon>Streptophyta</taxon>
        <taxon>Embryophyta</taxon>
        <taxon>Tracheophyta</taxon>
        <taxon>Spermatophyta</taxon>
        <taxon>Magnoliopsida</taxon>
        <taxon>eudicotyledons</taxon>
        <taxon>Gunneridae</taxon>
        <taxon>Pentapetalae</taxon>
        <taxon>Saxifragales</taxon>
        <taxon>Crassulaceae</taxon>
        <taxon>Kalanchoe</taxon>
    </lineage>
</organism>
<evidence type="ECO:0000256" key="2">
    <source>
        <dbReference type="ARBA" id="ARBA00006027"/>
    </source>
</evidence>
<evidence type="ECO:0000256" key="13">
    <source>
        <dbReference type="SAM" id="Phobius"/>
    </source>
</evidence>
<evidence type="ECO:0000256" key="4">
    <source>
        <dbReference type="ARBA" id="ARBA00013229"/>
    </source>
</evidence>
<dbReference type="GO" id="GO:0045490">
    <property type="term" value="P:pectin catabolic process"/>
    <property type="evidence" value="ECO:0007669"/>
    <property type="project" value="UniProtKB-UniRule"/>
</dbReference>
<keyword evidence="6 12" id="KW-0063">Aspartyl esterase</keyword>
<keyword evidence="5 12" id="KW-0378">Hydrolase</keyword>
<dbReference type="InterPro" id="IPR006501">
    <property type="entry name" value="Pectinesterase_inhib_dom"/>
</dbReference>
<dbReference type="InterPro" id="IPR033131">
    <property type="entry name" value="Pectinesterase_Asp_AS"/>
</dbReference>
<dbReference type="PANTHER" id="PTHR31707">
    <property type="entry name" value="PECTINESTERASE"/>
    <property type="match status" value="1"/>
</dbReference>
<dbReference type="EC" id="3.1.1.11" evidence="4 12"/>
<dbReference type="CDD" id="cd15798">
    <property type="entry name" value="PMEI-like_3"/>
    <property type="match status" value="1"/>
</dbReference>
<dbReference type="UniPathway" id="UPA00545">
    <property type="reaction ID" value="UER00823"/>
</dbReference>
<evidence type="ECO:0000313" key="15">
    <source>
        <dbReference type="EnsemblPlants" id="Kaladp0076s0143.1.v1.1"/>
    </source>
</evidence>
<name>A0A7N1A1V0_KALFE</name>
<keyword evidence="13" id="KW-0812">Transmembrane</keyword>
<evidence type="ECO:0000256" key="12">
    <source>
        <dbReference type="RuleBase" id="RU000589"/>
    </source>
</evidence>
<dbReference type="GO" id="GO:0004857">
    <property type="term" value="F:enzyme inhibitor activity"/>
    <property type="evidence" value="ECO:0007669"/>
    <property type="project" value="InterPro"/>
</dbReference>
<evidence type="ECO:0000256" key="11">
    <source>
        <dbReference type="PROSITE-ProRule" id="PRU10040"/>
    </source>
</evidence>
<comment type="similarity">
    <text evidence="2">In the N-terminal section; belongs to the PMEI family.</text>
</comment>
<dbReference type="Gene3D" id="1.20.140.40">
    <property type="entry name" value="Invertase/pectin methylesterase inhibitor family protein"/>
    <property type="match status" value="1"/>
</dbReference>
<evidence type="ECO:0000259" key="14">
    <source>
        <dbReference type="SMART" id="SM00856"/>
    </source>
</evidence>
<comment type="function">
    <text evidence="10">Acts in the modification of cell walls via demethylesterification of cell wall pectin.</text>
</comment>
<dbReference type="Pfam" id="PF01095">
    <property type="entry name" value="Pectinesterase"/>
    <property type="match status" value="1"/>
</dbReference>
<dbReference type="OMA" id="INKSMTH"/>
<protein>
    <recommendedName>
        <fullName evidence="4 12">Pectinesterase</fullName>
        <ecNumber evidence="4 12">3.1.1.11</ecNumber>
    </recommendedName>
</protein>
<comment type="similarity">
    <text evidence="3">In the C-terminal section; belongs to the pectinesterase family.</text>
</comment>
<accession>A0A7N1A1V0</accession>
<keyword evidence="7" id="KW-1015">Disulfide bond</keyword>
<dbReference type="Pfam" id="PF04043">
    <property type="entry name" value="PMEI"/>
    <property type="match status" value="1"/>
</dbReference>
<feature type="active site" evidence="11">
    <location>
        <position position="420"/>
    </location>
</feature>